<protein>
    <submittedName>
        <fullName evidence="1">DEHA2G00968p</fullName>
    </submittedName>
</protein>
<dbReference type="KEGG" id="dha:DEHA2G00968g"/>
<dbReference type="InParanoid" id="Q6BJP5"/>
<dbReference type="EMBL" id="CR382139">
    <property type="protein sequence ID" value="CAG90022.2"/>
    <property type="molecule type" value="Genomic_DNA"/>
</dbReference>
<sequence length="44" mass="5145">MIHPYLRLSRWNLSMGSNSKDVKKVFVEDVVSVNHVGRIRFNKS</sequence>
<keyword evidence="2" id="KW-1185">Reference proteome</keyword>
<reference evidence="1 2" key="1">
    <citation type="journal article" date="2004" name="Nature">
        <title>Genome evolution in yeasts.</title>
        <authorList>
            <consortium name="Genolevures"/>
            <person name="Dujon B."/>
            <person name="Sherman D."/>
            <person name="Fischer G."/>
            <person name="Durrens P."/>
            <person name="Casaregola S."/>
            <person name="Lafontaine I."/>
            <person name="de Montigny J."/>
            <person name="Marck C."/>
            <person name="Neuveglise C."/>
            <person name="Talla E."/>
            <person name="Goffard N."/>
            <person name="Frangeul L."/>
            <person name="Aigle M."/>
            <person name="Anthouard V."/>
            <person name="Babour A."/>
            <person name="Barbe V."/>
            <person name="Barnay S."/>
            <person name="Blanchin S."/>
            <person name="Beckerich J.M."/>
            <person name="Beyne E."/>
            <person name="Bleykasten C."/>
            <person name="Boisrame A."/>
            <person name="Boyer J."/>
            <person name="Cattolico L."/>
            <person name="Confanioleri F."/>
            <person name="de Daruvar A."/>
            <person name="Despons L."/>
            <person name="Fabre E."/>
            <person name="Fairhead C."/>
            <person name="Ferry-Dumazet H."/>
            <person name="Groppi A."/>
            <person name="Hantraye F."/>
            <person name="Hennequin C."/>
            <person name="Jauniaux N."/>
            <person name="Joyet P."/>
            <person name="Kachouri R."/>
            <person name="Kerrest A."/>
            <person name="Koszul R."/>
            <person name="Lemaire M."/>
            <person name="Lesur I."/>
            <person name="Ma L."/>
            <person name="Muller H."/>
            <person name="Nicaud J.M."/>
            <person name="Nikolski M."/>
            <person name="Oztas S."/>
            <person name="Ozier-Kalogeropoulos O."/>
            <person name="Pellenz S."/>
            <person name="Potier S."/>
            <person name="Richard G.F."/>
            <person name="Straub M.L."/>
            <person name="Suleau A."/>
            <person name="Swennene D."/>
            <person name="Tekaia F."/>
            <person name="Wesolowski-Louvel M."/>
            <person name="Westhof E."/>
            <person name="Wirth B."/>
            <person name="Zeniou-Meyer M."/>
            <person name="Zivanovic I."/>
            <person name="Bolotin-Fukuhara M."/>
            <person name="Thierry A."/>
            <person name="Bouchier C."/>
            <person name="Caudron B."/>
            <person name="Scarpelli C."/>
            <person name="Gaillardin C."/>
            <person name="Weissenbach J."/>
            <person name="Wincker P."/>
            <person name="Souciet J.L."/>
        </authorList>
    </citation>
    <scope>NUCLEOTIDE SEQUENCE [LARGE SCALE GENOMIC DNA]</scope>
    <source>
        <strain evidence="2">ATCC 36239 / CBS 767 / BCRC 21394 / JCM 1990 / NBRC 0083 / IGC 2968</strain>
    </source>
</reference>
<dbReference type="VEuPathDB" id="FungiDB:DEHA2G00968g"/>
<evidence type="ECO:0000313" key="2">
    <source>
        <dbReference type="Proteomes" id="UP000000599"/>
    </source>
</evidence>
<dbReference type="HOGENOM" id="CLU_3224550_0_0_1"/>
<gene>
    <name evidence="1" type="ordered locus">DEHA2G00968g</name>
</gene>
<dbReference type="AlphaFoldDB" id="Q6BJP5"/>
<name>Q6BJP5_DEBHA</name>
<proteinExistence type="predicted"/>
<dbReference type="RefSeq" id="XP_461576.2">
    <property type="nucleotide sequence ID" value="XM_461576.1"/>
</dbReference>
<evidence type="ECO:0000313" key="1">
    <source>
        <dbReference type="EMBL" id="CAG90022.2"/>
    </source>
</evidence>
<accession>Q6BJP5</accession>
<organism evidence="1 2">
    <name type="scientific">Debaryomyces hansenii (strain ATCC 36239 / CBS 767 / BCRC 21394 / JCM 1990 / NBRC 0083 / IGC 2968)</name>
    <name type="common">Yeast</name>
    <name type="synonym">Torulaspora hansenii</name>
    <dbReference type="NCBI Taxonomy" id="284592"/>
    <lineage>
        <taxon>Eukaryota</taxon>
        <taxon>Fungi</taxon>
        <taxon>Dikarya</taxon>
        <taxon>Ascomycota</taxon>
        <taxon>Saccharomycotina</taxon>
        <taxon>Pichiomycetes</taxon>
        <taxon>Debaryomycetaceae</taxon>
        <taxon>Debaryomyces</taxon>
    </lineage>
</organism>
<dbReference type="GeneID" id="2904437"/>
<dbReference type="Proteomes" id="UP000000599">
    <property type="component" value="Chromosome G"/>
</dbReference>